<dbReference type="Proteomes" id="UP001550378">
    <property type="component" value="Unassembled WGS sequence"/>
</dbReference>
<dbReference type="Gene3D" id="3.30.300.30">
    <property type="match status" value="1"/>
</dbReference>
<dbReference type="InterPro" id="IPR042099">
    <property type="entry name" value="ANL_N_sf"/>
</dbReference>
<comment type="caution">
    <text evidence="3">The sequence shown here is derived from an EMBL/GenBank/DDBJ whole genome shotgun (WGS) entry which is preliminary data.</text>
</comment>
<dbReference type="InterPro" id="IPR045851">
    <property type="entry name" value="AMP-bd_C_sf"/>
</dbReference>
<dbReference type="InterPro" id="IPR000873">
    <property type="entry name" value="AMP-dep_synth/lig_dom"/>
</dbReference>
<dbReference type="Pfam" id="PF00501">
    <property type="entry name" value="AMP-binding"/>
    <property type="match status" value="1"/>
</dbReference>
<gene>
    <name evidence="3" type="ORF">ABZ508_09495</name>
</gene>
<comment type="similarity">
    <text evidence="1">Belongs to the ATP-dependent AMP-binding enzyme family.</text>
</comment>
<evidence type="ECO:0000313" key="3">
    <source>
        <dbReference type="EMBL" id="MEU0707597.1"/>
    </source>
</evidence>
<accession>A0ABV2W252</accession>
<evidence type="ECO:0000259" key="2">
    <source>
        <dbReference type="Pfam" id="PF00501"/>
    </source>
</evidence>
<evidence type="ECO:0000313" key="4">
    <source>
        <dbReference type="Proteomes" id="UP001550378"/>
    </source>
</evidence>
<sequence length="561" mass="58914">MASHHVPNRSFLVSEASGYSITEGLLKAPAAAGLTVLDADLSPRRIGYAELAELAEQAARALRARGVSPGDRVCLLSPTTKDLLITLFGIWRLGATPVVLPRPRRADADAFVEEVQRRIKAAAPVLLVTTEKSAELFAGRVAAPAVSLRQLRTSPTLSGGGLPMPSPDSVGLLQFTSGTTALSRAVPVTQGQLIGNIAAAGQRTGFGPDDTYVSWLPLYHDMGIVSLAGIAAGGAHIVIMATETFMQQPACWMRTISDYGGTFTAAPNFAYGLAAKVQALRPAALNLSGLRIAINGAEAIDADALAMTQEVLGRYGFGATAMCPMYGLAEATLAVSGSDHATPVRVVDPVGDRGRTEAPGVQAAPGRRLVSCGPPVPGTEVRISDQDGRVLPDGAVGEVLVKGPGVTPGYWTAGGNVDSADTHQDGWLATGDLGFLDEGELMVCGRIKDMVIVGGRNLYPEDYEMVAERVSGVRAGNVVAFSLPDRERMVVVAEGRSAGADLEALGRRVMDSLCEASEHAPHEVLFIKPGTLPKTSSGKRQRQATRRLYEEGALDILHTVR</sequence>
<protein>
    <submittedName>
        <fullName evidence="3">AMP-binding protein</fullName>
    </submittedName>
</protein>
<evidence type="ECO:0000256" key="1">
    <source>
        <dbReference type="ARBA" id="ARBA00006432"/>
    </source>
</evidence>
<dbReference type="PANTHER" id="PTHR22754">
    <property type="entry name" value="DISCO-INTERACTING PROTEIN 2 DIP2 -RELATED"/>
    <property type="match status" value="1"/>
</dbReference>
<reference evidence="3 4" key="1">
    <citation type="submission" date="2024-06" db="EMBL/GenBank/DDBJ databases">
        <title>The Natural Products Discovery Center: Release of the First 8490 Sequenced Strains for Exploring Actinobacteria Biosynthetic Diversity.</title>
        <authorList>
            <person name="Kalkreuter E."/>
            <person name="Kautsar S.A."/>
            <person name="Yang D."/>
            <person name="Bader C.D."/>
            <person name="Teijaro C.N."/>
            <person name="Fluegel L."/>
            <person name="Davis C.M."/>
            <person name="Simpson J.R."/>
            <person name="Lauterbach L."/>
            <person name="Steele A.D."/>
            <person name="Gui C."/>
            <person name="Meng S."/>
            <person name="Li G."/>
            <person name="Viehrig K."/>
            <person name="Ye F."/>
            <person name="Su P."/>
            <person name="Kiefer A.F."/>
            <person name="Nichols A."/>
            <person name="Cepeda A.J."/>
            <person name="Yan W."/>
            <person name="Fan B."/>
            <person name="Jiang Y."/>
            <person name="Adhikari A."/>
            <person name="Zheng C.-J."/>
            <person name="Schuster L."/>
            <person name="Cowan T.M."/>
            <person name="Smanski M.J."/>
            <person name="Chevrette M.G."/>
            <person name="De Carvalho L.P.S."/>
            <person name="Shen B."/>
        </authorList>
    </citation>
    <scope>NUCLEOTIDE SEQUENCE [LARGE SCALE GENOMIC DNA]</scope>
    <source>
        <strain evidence="3 4">NPDC006337</strain>
    </source>
</reference>
<dbReference type="Gene3D" id="3.40.50.12780">
    <property type="entry name" value="N-terminal domain of ligase-like"/>
    <property type="match status" value="1"/>
</dbReference>
<proteinExistence type="inferred from homology"/>
<feature type="domain" description="AMP-dependent synthetase/ligase" evidence="2">
    <location>
        <begin position="43"/>
        <end position="411"/>
    </location>
</feature>
<keyword evidence="4" id="KW-1185">Reference proteome</keyword>
<dbReference type="PANTHER" id="PTHR22754:SF32">
    <property type="entry name" value="DISCO-INTERACTING PROTEIN 2"/>
    <property type="match status" value="1"/>
</dbReference>
<name>A0ABV2W252_9ACTN</name>
<dbReference type="SUPFAM" id="SSF56801">
    <property type="entry name" value="Acetyl-CoA synthetase-like"/>
    <property type="match status" value="1"/>
</dbReference>
<dbReference type="RefSeq" id="WP_189905092.1">
    <property type="nucleotide sequence ID" value="NZ_JBEXZO010000041.1"/>
</dbReference>
<dbReference type="EMBL" id="JBEXZR010000006">
    <property type="protein sequence ID" value="MEU0707597.1"/>
    <property type="molecule type" value="Genomic_DNA"/>
</dbReference>
<organism evidence="3 4">
    <name type="scientific">Streptomyces lavendulocolor</name>
    <dbReference type="NCBI Taxonomy" id="67316"/>
    <lineage>
        <taxon>Bacteria</taxon>
        <taxon>Bacillati</taxon>
        <taxon>Actinomycetota</taxon>
        <taxon>Actinomycetes</taxon>
        <taxon>Kitasatosporales</taxon>
        <taxon>Streptomycetaceae</taxon>
        <taxon>Streptomyces</taxon>
    </lineage>
</organism>